<proteinExistence type="predicted"/>
<dbReference type="AlphaFoldDB" id="A0A0P0X8P3"/>
<gene>
    <name evidence="1" type="ordered locus">Os07g0596700</name>
    <name evidence="1" type="ORF">OSNPB_070596700</name>
</gene>
<keyword evidence="2" id="KW-1185">Reference proteome</keyword>
<protein>
    <submittedName>
        <fullName evidence="1">Os07g0596700 protein</fullName>
    </submittedName>
</protein>
<sequence length="106" mass="11837">MIEPSQYLYLPCHESNTFWLKIVKPHLLQGDNLSSIKFPCPKYTAIGALPNLHIHFSKESALRGIHPWMASPATALSHGGHPAATCSPSRLRRRLRSRKLRDAVAA</sequence>
<organism evidence="1 2">
    <name type="scientific">Oryza sativa subsp. japonica</name>
    <name type="common">Rice</name>
    <dbReference type="NCBI Taxonomy" id="39947"/>
    <lineage>
        <taxon>Eukaryota</taxon>
        <taxon>Viridiplantae</taxon>
        <taxon>Streptophyta</taxon>
        <taxon>Embryophyta</taxon>
        <taxon>Tracheophyta</taxon>
        <taxon>Spermatophyta</taxon>
        <taxon>Magnoliopsida</taxon>
        <taxon>Liliopsida</taxon>
        <taxon>Poales</taxon>
        <taxon>Poaceae</taxon>
        <taxon>BOP clade</taxon>
        <taxon>Oryzoideae</taxon>
        <taxon>Oryzeae</taxon>
        <taxon>Oryzinae</taxon>
        <taxon>Oryza</taxon>
        <taxon>Oryza sativa</taxon>
    </lineage>
</organism>
<reference evidence="2" key="1">
    <citation type="journal article" date="2005" name="Nature">
        <title>The map-based sequence of the rice genome.</title>
        <authorList>
            <consortium name="International rice genome sequencing project (IRGSP)"/>
            <person name="Matsumoto T."/>
            <person name="Wu J."/>
            <person name="Kanamori H."/>
            <person name="Katayose Y."/>
            <person name="Fujisawa M."/>
            <person name="Namiki N."/>
            <person name="Mizuno H."/>
            <person name="Yamamoto K."/>
            <person name="Antonio B.A."/>
            <person name="Baba T."/>
            <person name="Sakata K."/>
            <person name="Nagamura Y."/>
            <person name="Aoki H."/>
            <person name="Arikawa K."/>
            <person name="Arita K."/>
            <person name="Bito T."/>
            <person name="Chiden Y."/>
            <person name="Fujitsuka N."/>
            <person name="Fukunaka R."/>
            <person name="Hamada M."/>
            <person name="Harada C."/>
            <person name="Hayashi A."/>
            <person name="Hijishita S."/>
            <person name="Honda M."/>
            <person name="Hosokawa S."/>
            <person name="Ichikawa Y."/>
            <person name="Idonuma A."/>
            <person name="Iijima M."/>
            <person name="Ikeda M."/>
            <person name="Ikeno M."/>
            <person name="Ito K."/>
            <person name="Ito S."/>
            <person name="Ito T."/>
            <person name="Ito Y."/>
            <person name="Ito Y."/>
            <person name="Iwabuchi A."/>
            <person name="Kamiya K."/>
            <person name="Karasawa W."/>
            <person name="Kurita K."/>
            <person name="Katagiri S."/>
            <person name="Kikuta A."/>
            <person name="Kobayashi H."/>
            <person name="Kobayashi N."/>
            <person name="Machita K."/>
            <person name="Maehara T."/>
            <person name="Masukawa M."/>
            <person name="Mizubayashi T."/>
            <person name="Mukai Y."/>
            <person name="Nagasaki H."/>
            <person name="Nagata Y."/>
            <person name="Naito S."/>
            <person name="Nakashima M."/>
            <person name="Nakama Y."/>
            <person name="Nakamichi Y."/>
            <person name="Nakamura M."/>
            <person name="Meguro A."/>
            <person name="Negishi M."/>
            <person name="Ohta I."/>
            <person name="Ohta T."/>
            <person name="Okamoto M."/>
            <person name="Ono N."/>
            <person name="Saji S."/>
            <person name="Sakaguchi M."/>
            <person name="Sakai K."/>
            <person name="Shibata M."/>
            <person name="Shimokawa T."/>
            <person name="Song J."/>
            <person name="Takazaki Y."/>
            <person name="Terasawa K."/>
            <person name="Tsugane M."/>
            <person name="Tsuji K."/>
            <person name="Ueda S."/>
            <person name="Waki K."/>
            <person name="Yamagata H."/>
            <person name="Yamamoto M."/>
            <person name="Yamamoto S."/>
            <person name="Yamane H."/>
            <person name="Yoshiki S."/>
            <person name="Yoshihara R."/>
            <person name="Yukawa K."/>
            <person name="Zhong H."/>
            <person name="Yano M."/>
            <person name="Yuan Q."/>
            <person name="Ouyang S."/>
            <person name="Liu J."/>
            <person name="Jones K.M."/>
            <person name="Gansberger K."/>
            <person name="Moffat K."/>
            <person name="Hill J."/>
            <person name="Bera J."/>
            <person name="Fadrosh D."/>
            <person name="Jin S."/>
            <person name="Johri S."/>
            <person name="Kim M."/>
            <person name="Overton L."/>
            <person name="Reardon M."/>
            <person name="Tsitrin T."/>
            <person name="Vuong H."/>
            <person name="Weaver B."/>
            <person name="Ciecko A."/>
            <person name="Tallon L."/>
            <person name="Jackson J."/>
            <person name="Pai G."/>
            <person name="Aken S.V."/>
            <person name="Utterback T."/>
            <person name="Reidmuller S."/>
            <person name="Feldblyum T."/>
            <person name="Hsiao J."/>
            <person name="Zismann V."/>
            <person name="Iobst S."/>
            <person name="de Vazeille A.R."/>
            <person name="Buell C.R."/>
            <person name="Ying K."/>
            <person name="Li Y."/>
            <person name="Lu T."/>
            <person name="Huang Y."/>
            <person name="Zhao Q."/>
            <person name="Feng Q."/>
            <person name="Zhang L."/>
            <person name="Zhu J."/>
            <person name="Weng Q."/>
            <person name="Mu J."/>
            <person name="Lu Y."/>
            <person name="Fan D."/>
            <person name="Liu Y."/>
            <person name="Guan J."/>
            <person name="Zhang Y."/>
            <person name="Yu S."/>
            <person name="Liu X."/>
            <person name="Zhang Y."/>
            <person name="Hong G."/>
            <person name="Han B."/>
            <person name="Choisne N."/>
            <person name="Demange N."/>
            <person name="Orjeda G."/>
            <person name="Samain S."/>
            <person name="Cattolico L."/>
            <person name="Pelletier E."/>
            <person name="Couloux A."/>
            <person name="Segurens B."/>
            <person name="Wincker P."/>
            <person name="D'Hont A."/>
            <person name="Scarpelli C."/>
            <person name="Weissenbach J."/>
            <person name="Salanoubat M."/>
            <person name="Quetier F."/>
            <person name="Yu Y."/>
            <person name="Kim H.R."/>
            <person name="Rambo T."/>
            <person name="Currie J."/>
            <person name="Collura K."/>
            <person name="Luo M."/>
            <person name="Yang T."/>
            <person name="Ammiraju J.S.S."/>
            <person name="Engler F."/>
            <person name="Soderlund C."/>
            <person name="Wing R.A."/>
            <person name="Palmer L.E."/>
            <person name="de la Bastide M."/>
            <person name="Spiegel L."/>
            <person name="Nascimento L."/>
            <person name="Zutavern T."/>
            <person name="O'Shaughnessy A."/>
            <person name="Dike S."/>
            <person name="Dedhia N."/>
            <person name="Preston R."/>
            <person name="Balija V."/>
            <person name="McCombie W.R."/>
            <person name="Chow T."/>
            <person name="Chen H."/>
            <person name="Chung M."/>
            <person name="Chen C."/>
            <person name="Shaw J."/>
            <person name="Wu H."/>
            <person name="Hsiao K."/>
            <person name="Chao Y."/>
            <person name="Chu M."/>
            <person name="Cheng C."/>
            <person name="Hour A."/>
            <person name="Lee P."/>
            <person name="Lin S."/>
            <person name="Lin Y."/>
            <person name="Liou J."/>
            <person name="Liu S."/>
            <person name="Hsing Y."/>
            <person name="Raghuvanshi S."/>
            <person name="Mohanty A."/>
            <person name="Bharti A.K."/>
            <person name="Gaur A."/>
            <person name="Gupta V."/>
            <person name="Kumar D."/>
            <person name="Ravi V."/>
            <person name="Vij S."/>
            <person name="Kapur A."/>
            <person name="Khurana P."/>
            <person name="Khurana P."/>
            <person name="Khurana J.P."/>
            <person name="Tyagi A.K."/>
            <person name="Gaikwad K."/>
            <person name="Singh A."/>
            <person name="Dalal V."/>
            <person name="Srivastava S."/>
            <person name="Dixit A."/>
            <person name="Pal A.K."/>
            <person name="Ghazi I.A."/>
            <person name="Yadav M."/>
            <person name="Pandit A."/>
            <person name="Bhargava A."/>
            <person name="Sureshbabu K."/>
            <person name="Batra K."/>
            <person name="Sharma T.R."/>
            <person name="Mohapatra T."/>
            <person name="Singh N.K."/>
            <person name="Messing J."/>
            <person name="Nelson A.B."/>
            <person name="Fuks G."/>
            <person name="Kavchok S."/>
            <person name="Keizer G."/>
            <person name="Linton E."/>
            <person name="Llaca V."/>
            <person name="Song R."/>
            <person name="Tanyolac B."/>
            <person name="Young S."/>
            <person name="Ho-Il K."/>
            <person name="Hahn J.H."/>
            <person name="Sangsakoo G."/>
            <person name="Vanavichit A."/>
            <person name="de Mattos Luiz.A.T."/>
            <person name="Zimmer P.D."/>
            <person name="Malone G."/>
            <person name="Dellagostin O."/>
            <person name="de Oliveira A.C."/>
            <person name="Bevan M."/>
            <person name="Bancroft I."/>
            <person name="Minx P."/>
            <person name="Cordum H."/>
            <person name="Wilson R."/>
            <person name="Cheng Z."/>
            <person name="Jin W."/>
            <person name="Jiang J."/>
            <person name="Leong S.A."/>
            <person name="Iwama H."/>
            <person name="Gojobori T."/>
            <person name="Itoh T."/>
            <person name="Niimura Y."/>
            <person name="Fujii Y."/>
            <person name="Habara T."/>
            <person name="Sakai H."/>
            <person name="Sato Y."/>
            <person name="Wilson G."/>
            <person name="Kumar K."/>
            <person name="McCouch S."/>
            <person name="Juretic N."/>
            <person name="Hoen D."/>
            <person name="Wright S."/>
            <person name="Bruskiewich R."/>
            <person name="Bureau T."/>
            <person name="Miyao A."/>
            <person name="Hirochika H."/>
            <person name="Nishikawa T."/>
            <person name="Kadowaki K."/>
            <person name="Sugiura M."/>
            <person name="Burr B."/>
            <person name="Sasaki T."/>
        </authorList>
    </citation>
    <scope>NUCLEOTIDE SEQUENCE [LARGE SCALE GENOMIC DNA]</scope>
    <source>
        <strain evidence="2">cv. Nipponbare</strain>
    </source>
</reference>
<dbReference type="PaxDb" id="39947-A0A0P0X8P3"/>
<name>A0A0P0X8P3_ORYSJ</name>
<reference evidence="1 2" key="3">
    <citation type="journal article" date="2013" name="Rice">
        <title>Improvement of the Oryza sativa Nipponbare reference genome using next generation sequence and optical map data.</title>
        <authorList>
            <person name="Kawahara Y."/>
            <person name="de la Bastide M."/>
            <person name="Hamilton J.P."/>
            <person name="Kanamori H."/>
            <person name="McCombie W.R."/>
            <person name="Ouyang S."/>
            <person name="Schwartz D.C."/>
            <person name="Tanaka T."/>
            <person name="Wu J."/>
            <person name="Zhou S."/>
            <person name="Childs K.L."/>
            <person name="Davidson R.M."/>
            <person name="Lin H."/>
            <person name="Quesada-Ocampo L."/>
            <person name="Vaillancourt B."/>
            <person name="Sakai H."/>
            <person name="Lee S.S."/>
            <person name="Kim J."/>
            <person name="Numa H."/>
            <person name="Itoh T."/>
            <person name="Buell C.R."/>
            <person name="Matsumoto T."/>
        </authorList>
    </citation>
    <scope>NUCLEOTIDE SEQUENCE [LARGE SCALE GENOMIC DNA]</scope>
    <source>
        <strain evidence="2">cv. Nipponbare</strain>
    </source>
</reference>
<dbReference type="EMBL" id="AP014963">
    <property type="protein sequence ID" value="BAT02479.1"/>
    <property type="molecule type" value="Genomic_DNA"/>
</dbReference>
<dbReference type="Gramene" id="Os07t0596700-00">
    <property type="protein sequence ID" value="Os07t0596700-00"/>
    <property type="gene ID" value="Os07g0596700"/>
</dbReference>
<evidence type="ECO:0000313" key="2">
    <source>
        <dbReference type="Proteomes" id="UP000059680"/>
    </source>
</evidence>
<dbReference type="InParanoid" id="A0A0P0X8P3"/>
<accession>A0A0P0X8P3</accession>
<feature type="non-terminal residue" evidence="1">
    <location>
        <position position="106"/>
    </location>
</feature>
<reference evidence="1 2" key="2">
    <citation type="journal article" date="2013" name="Plant Cell Physiol.">
        <title>Rice Annotation Project Database (RAP-DB): an integrative and interactive database for rice genomics.</title>
        <authorList>
            <person name="Sakai H."/>
            <person name="Lee S.S."/>
            <person name="Tanaka T."/>
            <person name="Numa H."/>
            <person name="Kim J."/>
            <person name="Kawahara Y."/>
            <person name="Wakimoto H."/>
            <person name="Yang C.C."/>
            <person name="Iwamoto M."/>
            <person name="Abe T."/>
            <person name="Yamada Y."/>
            <person name="Muto A."/>
            <person name="Inokuchi H."/>
            <person name="Ikemura T."/>
            <person name="Matsumoto T."/>
            <person name="Sasaki T."/>
            <person name="Itoh T."/>
        </authorList>
    </citation>
    <scope>NUCLEOTIDE SEQUENCE [LARGE SCALE GENOMIC DNA]</scope>
    <source>
        <strain evidence="2">cv. Nipponbare</strain>
    </source>
</reference>
<dbReference type="Proteomes" id="UP000059680">
    <property type="component" value="Chromosome 7"/>
</dbReference>
<evidence type="ECO:0000313" key="1">
    <source>
        <dbReference type="EMBL" id="BAT02479.1"/>
    </source>
</evidence>